<evidence type="ECO:0000256" key="1">
    <source>
        <dbReference type="SAM" id="MobiDB-lite"/>
    </source>
</evidence>
<reference evidence="2" key="2">
    <citation type="journal article" date="2023" name="IMA Fungus">
        <title>Comparative genomic study of the Penicillium genus elucidates a diverse pangenome and 15 lateral gene transfer events.</title>
        <authorList>
            <person name="Petersen C."/>
            <person name="Sorensen T."/>
            <person name="Nielsen M.R."/>
            <person name="Sondergaard T.E."/>
            <person name="Sorensen J.L."/>
            <person name="Fitzpatrick D.A."/>
            <person name="Frisvad J.C."/>
            <person name="Nielsen K.L."/>
        </authorList>
    </citation>
    <scope>NUCLEOTIDE SEQUENCE</scope>
    <source>
        <strain evidence="2">IBT 30728</strain>
    </source>
</reference>
<organism evidence="2 3">
    <name type="scientific">Penicillium diatomitis</name>
    <dbReference type="NCBI Taxonomy" id="2819901"/>
    <lineage>
        <taxon>Eukaryota</taxon>
        <taxon>Fungi</taxon>
        <taxon>Dikarya</taxon>
        <taxon>Ascomycota</taxon>
        <taxon>Pezizomycotina</taxon>
        <taxon>Eurotiomycetes</taxon>
        <taxon>Eurotiomycetidae</taxon>
        <taxon>Eurotiales</taxon>
        <taxon>Aspergillaceae</taxon>
        <taxon>Penicillium</taxon>
    </lineage>
</organism>
<protein>
    <submittedName>
        <fullName evidence="2">Uncharacterized protein</fullName>
    </submittedName>
</protein>
<accession>A0A9X0BXZ9</accession>
<comment type="caution">
    <text evidence="2">The sequence shown here is derived from an EMBL/GenBank/DDBJ whole genome shotgun (WGS) entry which is preliminary data.</text>
</comment>
<dbReference type="Proteomes" id="UP001148312">
    <property type="component" value="Unassembled WGS sequence"/>
</dbReference>
<gene>
    <name evidence="2" type="ORF">N7539_003587</name>
</gene>
<dbReference type="AlphaFoldDB" id="A0A9X0BXZ9"/>
<evidence type="ECO:0000313" key="2">
    <source>
        <dbReference type="EMBL" id="KAJ5488697.1"/>
    </source>
</evidence>
<sequence>MTMTMTMTMTVIETEQRYHRPVREDHRCHDPSNLYNQQGLSFCPPPHQALGKGKSTRHG</sequence>
<dbReference type="EMBL" id="JAPWDQ010000004">
    <property type="protein sequence ID" value="KAJ5488697.1"/>
    <property type="molecule type" value="Genomic_DNA"/>
</dbReference>
<keyword evidence="3" id="KW-1185">Reference proteome</keyword>
<dbReference type="GeneID" id="81623438"/>
<evidence type="ECO:0000313" key="3">
    <source>
        <dbReference type="Proteomes" id="UP001148312"/>
    </source>
</evidence>
<name>A0A9X0BXZ9_9EURO</name>
<dbReference type="RefSeq" id="XP_056790730.1">
    <property type="nucleotide sequence ID" value="XM_056933189.1"/>
</dbReference>
<proteinExistence type="predicted"/>
<reference evidence="2" key="1">
    <citation type="submission" date="2022-12" db="EMBL/GenBank/DDBJ databases">
        <authorList>
            <person name="Petersen C."/>
        </authorList>
    </citation>
    <scope>NUCLEOTIDE SEQUENCE</scope>
    <source>
        <strain evidence="2">IBT 30728</strain>
    </source>
</reference>
<feature type="region of interest" description="Disordered" evidence="1">
    <location>
        <begin position="37"/>
        <end position="59"/>
    </location>
</feature>